<dbReference type="EMBL" id="RCHS01001604">
    <property type="protein sequence ID" value="RMX52587.1"/>
    <property type="molecule type" value="Genomic_DNA"/>
</dbReference>
<keyword evidence="3 6" id="KW-0812">Transmembrane</keyword>
<gene>
    <name evidence="7" type="ORF">pdam_00019400</name>
</gene>
<evidence type="ECO:0000256" key="2">
    <source>
        <dbReference type="ARBA" id="ARBA00009565"/>
    </source>
</evidence>
<dbReference type="Proteomes" id="UP000275408">
    <property type="component" value="Unassembled WGS sequence"/>
</dbReference>
<accession>A0A3M6UFX5</accession>
<dbReference type="OrthoDB" id="5967320at2759"/>
<evidence type="ECO:0008006" key="9">
    <source>
        <dbReference type="Google" id="ProtNLM"/>
    </source>
</evidence>
<reference evidence="7 8" key="1">
    <citation type="journal article" date="2018" name="Sci. Rep.">
        <title>Comparative analysis of the Pocillopora damicornis genome highlights role of immune system in coral evolution.</title>
        <authorList>
            <person name="Cunning R."/>
            <person name="Bay R.A."/>
            <person name="Gillette P."/>
            <person name="Baker A.C."/>
            <person name="Traylor-Knowles N."/>
        </authorList>
    </citation>
    <scope>NUCLEOTIDE SEQUENCE [LARGE SCALE GENOMIC DNA]</scope>
    <source>
        <strain evidence="7">RSMAS</strain>
        <tissue evidence="7">Whole animal</tissue>
    </source>
</reference>
<comment type="similarity">
    <text evidence="2">Belongs to the MS4A family.</text>
</comment>
<feature type="transmembrane region" description="Helical" evidence="6">
    <location>
        <begin position="12"/>
        <end position="30"/>
    </location>
</feature>
<keyword evidence="5 6" id="KW-0472">Membrane</keyword>
<protein>
    <recommendedName>
        <fullName evidence="9">MARVEL domain-containing protein</fullName>
    </recommendedName>
</protein>
<evidence type="ECO:0000313" key="7">
    <source>
        <dbReference type="EMBL" id="RMX52587.1"/>
    </source>
</evidence>
<evidence type="ECO:0000256" key="1">
    <source>
        <dbReference type="ARBA" id="ARBA00004141"/>
    </source>
</evidence>
<feature type="transmembrane region" description="Helical" evidence="6">
    <location>
        <begin position="50"/>
        <end position="70"/>
    </location>
</feature>
<feature type="transmembrane region" description="Helical" evidence="6">
    <location>
        <begin position="77"/>
        <end position="100"/>
    </location>
</feature>
<evidence type="ECO:0000313" key="8">
    <source>
        <dbReference type="Proteomes" id="UP000275408"/>
    </source>
</evidence>
<evidence type="ECO:0000256" key="5">
    <source>
        <dbReference type="ARBA" id="ARBA00023136"/>
    </source>
</evidence>
<sequence>MTSRPGSMRNLGIVHIVFGILLTIFGIAEFQVTSKANVFLRYFLSKGETYYFGVWIGIWMLVTGIVGVFASRRDHKICIGTFIFLSIVSSLFGVMIIVAYGTYLSLIWIVAILFPLPVAIAGAIAVLGLIEFIVGLWAAIHSCLTFVDGTPFVGEAVRGQQLQFNDNPAFDKAKGSEGVLVSIPFKEELERTTDVGTFSPGVQEQRPQTFPLRIIGNTQVHPQTVDPIHG</sequence>
<feature type="transmembrane region" description="Helical" evidence="6">
    <location>
        <begin position="106"/>
        <end position="130"/>
    </location>
</feature>
<dbReference type="GO" id="GO:0016020">
    <property type="term" value="C:membrane"/>
    <property type="evidence" value="ECO:0007669"/>
    <property type="project" value="UniProtKB-SubCell"/>
</dbReference>
<proteinExistence type="inferred from homology"/>
<evidence type="ECO:0000256" key="3">
    <source>
        <dbReference type="ARBA" id="ARBA00022692"/>
    </source>
</evidence>
<comment type="caution">
    <text evidence="7">The sequence shown here is derived from an EMBL/GenBank/DDBJ whole genome shotgun (WGS) entry which is preliminary data.</text>
</comment>
<dbReference type="InterPro" id="IPR007237">
    <property type="entry name" value="CD20-like"/>
</dbReference>
<evidence type="ECO:0000256" key="4">
    <source>
        <dbReference type="ARBA" id="ARBA00022989"/>
    </source>
</evidence>
<dbReference type="PANTHER" id="PTHR23320:SF130">
    <property type="entry name" value="TRANSMEMBRANE PROTEIN 212"/>
    <property type="match status" value="1"/>
</dbReference>
<name>A0A3M6UFX5_POCDA</name>
<dbReference type="Pfam" id="PF04103">
    <property type="entry name" value="CD20"/>
    <property type="match status" value="1"/>
</dbReference>
<comment type="subcellular location">
    <subcellularLocation>
        <location evidence="1">Membrane</location>
        <topology evidence="1">Multi-pass membrane protein</topology>
    </subcellularLocation>
</comment>
<dbReference type="InterPro" id="IPR030417">
    <property type="entry name" value="MS4A"/>
</dbReference>
<organism evidence="7 8">
    <name type="scientific">Pocillopora damicornis</name>
    <name type="common">Cauliflower coral</name>
    <name type="synonym">Millepora damicornis</name>
    <dbReference type="NCBI Taxonomy" id="46731"/>
    <lineage>
        <taxon>Eukaryota</taxon>
        <taxon>Metazoa</taxon>
        <taxon>Cnidaria</taxon>
        <taxon>Anthozoa</taxon>
        <taxon>Hexacorallia</taxon>
        <taxon>Scleractinia</taxon>
        <taxon>Astrocoeniina</taxon>
        <taxon>Pocilloporidae</taxon>
        <taxon>Pocillopora</taxon>
    </lineage>
</organism>
<dbReference type="PANTHER" id="PTHR23320">
    <property type="entry name" value="MEMBRANE-SPANNING 4-DOMAINS SUBFAMILY A MS4A -RELATED"/>
    <property type="match status" value="1"/>
</dbReference>
<keyword evidence="4 6" id="KW-1133">Transmembrane helix</keyword>
<keyword evidence="8" id="KW-1185">Reference proteome</keyword>
<evidence type="ECO:0000256" key="6">
    <source>
        <dbReference type="SAM" id="Phobius"/>
    </source>
</evidence>
<dbReference type="AlphaFoldDB" id="A0A3M6UFX5"/>